<evidence type="ECO:0000259" key="3">
    <source>
        <dbReference type="PROSITE" id="PS50853"/>
    </source>
</evidence>
<dbReference type="PRINTS" id="PR00014">
    <property type="entry name" value="FNTYPEIII"/>
</dbReference>
<evidence type="ECO:0000313" key="4">
    <source>
        <dbReference type="EMBL" id="CAB4322396.1"/>
    </source>
</evidence>
<dbReference type="EMBL" id="CAFBNC010000036">
    <property type="protein sequence ID" value="CAB4935190.1"/>
    <property type="molecule type" value="Genomic_DNA"/>
</dbReference>
<sequence>MIRSFRSRLVAVSTGVLLTAATLGTLAPVAQAETVSGNVPATITASPTTGLVSGSTVTVSATADLNWNIYSLRARLCKSSAMIDNAGDFSPTLGGNCISGPLAANTDSDVTVNTSVGARSSATLDFNVGAGSTTFATQYDGNTTIACGVTSTTGCKLVVEMSANNLSGRVIYKSFPLTYALPNAPTGVSAVWGNAKAVVSWTASAAQTGLPAVTSYTVTSSPGGFTCTTASTSCEVSGLTNGTPYTFSVTGTSTLGTSADSTATSAVTPSSSAYVVSSTPTAGLSSGTTVAQTVTMSTGQNLYSVRTRLCKASATISNAGDFSPTLGGNCVSTPLASNTDSDVTVTTSAGSRGSASLSFKVGAGTKTFATQYDGNSTIACGTTFANRESCKLVTEISYTTALGVARVVYESTAIAFATVPAAPGAPTVAIGATGGSATASWTAPATGGSAITGYQVTATGGVSPIVFTVGASTLSQAFAGLSKTTTYTFTVKAVNGVGSSLASAGTSKLAAAVPAKPATITVGSTGNGSITVNYTAPATTVPGAPVTGYLVQAFAPLATTAADTCNNGDSILTCTLTGLTNGVKYEIRVSAKNVVGTGVSYNKVKNVIPATTPGKPSITTVTGGNGQVTVAWSAPLSNGGSAVTGYTVQAFNAAGTDAIDGKTCTPTAATGTNCIVAGLTNGTAYTFKVTAANAKGSGSASDASAAATPATVPSAPGSPQATANSLKSVTISWSAPSSNGSAITGYTVQAYTWNGSVATIVTPKKCTTTSATTCNIGGLVAGTQYKFNITATNAKGTSSAATTAAVTAKN</sequence>
<feature type="domain" description="Fibronectin type-III" evidence="3">
    <location>
        <begin position="516"/>
        <end position="611"/>
    </location>
</feature>
<dbReference type="CDD" id="cd00063">
    <property type="entry name" value="FN3"/>
    <property type="match status" value="5"/>
</dbReference>
<feature type="domain" description="Fibronectin type-III" evidence="3">
    <location>
        <begin position="612"/>
        <end position="711"/>
    </location>
</feature>
<accession>A0A6J7IWR5</accession>
<dbReference type="SUPFAM" id="SSF49265">
    <property type="entry name" value="Fibronectin type III"/>
    <property type="match status" value="3"/>
</dbReference>
<dbReference type="AlphaFoldDB" id="A0A6J7IWR5"/>
<dbReference type="PANTHER" id="PTHR13817:SF73">
    <property type="entry name" value="FIBRONECTIN TYPE-III DOMAIN-CONTAINING PROTEIN"/>
    <property type="match status" value="1"/>
</dbReference>
<reference evidence="5" key="1">
    <citation type="submission" date="2020-05" db="EMBL/GenBank/DDBJ databases">
        <authorList>
            <person name="Chiriac C."/>
            <person name="Salcher M."/>
            <person name="Ghai R."/>
            <person name="Kavagutti S V."/>
        </authorList>
    </citation>
    <scope>NUCLEOTIDE SEQUENCE</scope>
</reference>
<dbReference type="Pfam" id="PF00041">
    <property type="entry name" value="fn3"/>
    <property type="match status" value="5"/>
</dbReference>
<dbReference type="PROSITE" id="PS50853">
    <property type="entry name" value="FN3"/>
    <property type="match status" value="5"/>
</dbReference>
<evidence type="ECO:0000313" key="5">
    <source>
        <dbReference type="EMBL" id="CAB4935190.1"/>
    </source>
</evidence>
<evidence type="ECO:0000256" key="1">
    <source>
        <dbReference type="ARBA" id="ARBA00022737"/>
    </source>
</evidence>
<organism evidence="5">
    <name type="scientific">freshwater metagenome</name>
    <dbReference type="NCBI Taxonomy" id="449393"/>
    <lineage>
        <taxon>unclassified sequences</taxon>
        <taxon>metagenomes</taxon>
        <taxon>ecological metagenomes</taxon>
    </lineage>
</organism>
<feature type="compositionally biased region" description="Low complexity" evidence="2">
    <location>
        <begin position="698"/>
        <end position="718"/>
    </location>
</feature>
<dbReference type="SMART" id="SM00060">
    <property type="entry name" value="FN3"/>
    <property type="match status" value="5"/>
</dbReference>
<dbReference type="PANTHER" id="PTHR13817">
    <property type="entry name" value="TITIN"/>
    <property type="match status" value="1"/>
</dbReference>
<name>A0A6J7IWR5_9ZZZZ</name>
<dbReference type="InterPro" id="IPR003961">
    <property type="entry name" value="FN3_dom"/>
</dbReference>
<gene>
    <name evidence="4" type="ORF">UFOPK1392_00130</name>
    <name evidence="5" type="ORF">UFOPK3733_00915</name>
</gene>
<evidence type="ECO:0000256" key="2">
    <source>
        <dbReference type="SAM" id="MobiDB-lite"/>
    </source>
</evidence>
<feature type="domain" description="Fibronectin type-III" evidence="3">
    <location>
        <begin position="181"/>
        <end position="271"/>
    </location>
</feature>
<dbReference type="EMBL" id="CAEMXZ010000003">
    <property type="protein sequence ID" value="CAB4322396.1"/>
    <property type="molecule type" value="Genomic_DNA"/>
</dbReference>
<dbReference type="InterPro" id="IPR050964">
    <property type="entry name" value="Striated_Muscle_Regulatory"/>
</dbReference>
<keyword evidence="1" id="KW-0677">Repeat</keyword>
<protein>
    <submittedName>
        <fullName evidence="5">Unannotated protein</fullName>
    </submittedName>
</protein>
<feature type="domain" description="Fibronectin type-III" evidence="3">
    <location>
        <begin position="422"/>
        <end position="515"/>
    </location>
</feature>
<proteinExistence type="predicted"/>
<feature type="region of interest" description="Disordered" evidence="2">
    <location>
        <begin position="698"/>
        <end position="721"/>
    </location>
</feature>
<dbReference type="Gene3D" id="2.60.40.10">
    <property type="entry name" value="Immunoglobulins"/>
    <property type="match status" value="5"/>
</dbReference>
<feature type="domain" description="Fibronectin type-III" evidence="3">
    <location>
        <begin position="715"/>
        <end position="810"/>
    </location>
</feature>
<dbReference type="InterPro" id="IPR036116">
    <property type="entry name" value="FN3_sf"/>
</dbReference>
<dbReference type="InterPro" id="IPR013783">
    <property type="entry name" value="Ig-like_fold"/>
</dbReference>